<sequence length="1019" mass="109152">MDSRDSLTLETPVPTQDGAALASFTGASASASNPVKVLVELSPPLIDGESNGELDPALVPDGALMRIQPWPDILLDDRVTWYWLGQSEGGQASGTVTVSEIGVIAVTVPRGVIEINANGGDTVTVLYTVSGGIGDNVESEHYAVRVLLLPNGLYAPVVQEAIDGVLDPNDADPTATVTVNPYEGMARDDVLTIRFAAGTANEYVWQVPITNNMVGQPVDRFVPYEVVEGFEGQSITVNYTVTTLAGEKASDDLVIEIRRAALWLKPVVEEAEGLEGDYLPADAYPNGVTMTVLKNDDMQPGDEIEVYWGADDDPQQYHDSVGVVIPMDFSIPIPKAVVDRWINLTVPVYYTIKRGNRVFHSEVLNLRVAFELPAVEAPTVEDAPDGVLKPMDARQGATVNIAYDGMLPTDSIQLNWDGDVSFAPVAGDEGGTVSVVVPPGKVALVVGQTIPVSYTVTRNDTVTESGVLDLTVSAFLPANLPISNIVESKSGVLNLAEFEGDATARLNAWPLMAAGQRLWWRVHGTQTTDRPILFTLESGYAITEAEVGSRVDRVLRRVDIEKLKDGSDLRIEAKVTFDGSSVEAEAVTFRERTLRVSHGLSLPEPVVLDAPEGELDAIDAVDGITVRVSYEDMETSDLIELVLDGRPDFGQVAGDASGTVDIEVPAAEIVPYIGKSVQVFYRVLRRGVYSASGVLSLTVSPFEADELEAPVIPQAANGVLRLTSFTGDAQVDAAPWPGIAAGQRVWLRCYGTLANGQSDVIELALASSVMDDEVTAGLTRALARARLMALQNNSSLRVEMKVAFDGGNDEAQALLFPTLTVQVQQVPEFVISPSPMTLNGLAVNEPSWPWKADAPGNVQTRPASGGVPPYTYQSSRPSVASVNASGRVVGEGNGSATITVTDRAGNSGSYSVTVSNVYKVEWNIHNAPSMTAYEANAWRDSVGGRGLGMVEMELINQTRRIASWGGGSYVTWSCSPGNCGSGKSMTVHDYRHTQIIMYYCVANDYSHMKKAMCLVPKNG</sequence>
<organism evidence="2 3">
    <name type="scientific">Pandoraea aquatica</name>
    <dbReference type="NCBI Taxonomy" id="2508290"/>
    <lineage>
        <taxon>Bacteria</taxon>
        <taxon>Pseudomonadati</taxon>
        <taxon>Pseudomonadota</taxon>
        <taxon>Betaproteobacteria</taxon>
        <taxon>Burkholderiales</taxon>
        <taxon>Burkholderiaceae</taxon>
        <taxon>Pandoraea</taxon>
    </lineage>
</organism>
<dbReference type="InterPro" id="IPR003343">
    <property type="entry name" value="Big_2"/>
</dbReference>
<evidence type="ECO:0000313" key="3">
    <source>
        <dbReference type="Proteomes" id="UP000366819"/>
    </source>
</evidence>
<dbReference type="OrthoDB" id="8577868at2"/>
<evidence type="ECO:0000313" key="2">
    <source>
        <dbReference type="EMBL" id="VVE34261.1"/>
    </source>
</evidence>
<keyword evidence="3" id="KW-1185">Reference proteome</keyword>
<dbReference type="Pfam" id="PF02368">
    <property type="entry name" value="Big_2"/>
    <property type="match status" value="1"/>
</dbReference>
<dbReference type="SMART" id="SM00635">
    <property type="entry name" value="BID_2"/>
    <property type="match status" value="1"/>
</dbReference>
<name>A0A5E4XCW8_9BURK</name>
<protein>
    <recommendedName>
        <fullName evidence="1">BIG2 domain-containing protein</fullName>
    </recommendedName>
</protein>
<dbReference type="EMBL" id="CABPSN010000005">
    <property type="protein sequence ID" value="VVE34261.1"/>
    <property type="molecule type" value="Genomic_DNA"/>
</dbReference>
<dbReference type="Gene3D" id="2.60.40.1080">
    <property type="match status" value="1"/>
</dbReference>
<evidence type="ECO:0000259" key="1">
    <source>
        <dbReference type="SMART" id="SM00635"/>
    </source>
</evidence>
<dbReference type="SUPFAM" id="SSF49373">
    <property type="entry name" value="Invasin/intimin cell-adhesion fragments"/>
    <property type="match status" value="1"/>
</dbReference>
<accession>A0A5E4XCW8</accession>
<reference evidence="2 3" key="1">
    <citation type="submission" date="2019-08" db="EMBL/GenBank/DDBJ databases">
        <authorList>
            <person name="Peeters C."/>
        </authorList>
    </citation>
    <scope>NUCLEOTIDE SEQUENCE [LARGE SCALE GENOMIC DNA]</scope>
    <source>
        <strain evidence="2 3">LMG 31011</strain>
    </source>
</reference>
<dbReference type="AlphaFoldDB" id="A0A5E4XCW8"/>
<dbReference type="InterPro" id="IPR008964">
    <property type="entry name" value="Invasin/intimin_cell_adhesion"/>
</dbReference>
<proteinExistence type="predicted"/>
<feature type="domain" description="BIG2" evidence="1">
    <location>
        <begin position="837"/>
        <end position="912"/>
    </location>
</feature>
<dbReference type="Proteomes" id="UP000366819">
    <property type="component" value="Unassembled WGS sequence"/>
</dbReference>
<gene>
    <name evidence="2" type="ORF">PAQ31011_03832</name>
</gene>
<dbReference type="RefSeq" id="WP_150577248.1">
    <property type="nucleotide sequence ID" value="NZ_CABPSN010000005.1"/>
</dbReference>